<dbReference type="InterPro" id="IPR027417">
    <property type="entry name" value="P-loop_NTPase"/>
</dbReference>
<keyword evidence="9 17" id="KW-1133">Transmembrane helix</keyword>
<evidence type="ECO:0000256" key="11">
    <source>
        <dbReference type="ARBA" id="ARBA00023136"/>
    </source>
</evidence>
<dbReference type="OrthoDB" id="9807790at2"/>
<evidence type="ECO:0000259" key="18">
    <source>
        <dbReference type="PROSITE" id="PS50901"/>
    </source>
</evidence>
<evidence type="ECO:0000256" key="13">
    <source>
        <dbReference type="ARBA" id="ARBA00024986"/>
    </source>
</evidence>
<name>A0A133ZHM6_9FIRM</name>
<dbReference type="InterPro" id="IPR002543">
    <property type="entry name" value="FtsK_dom"/>
</dbReference>
<dbReference type="GO" id="GO:0005524">
    <property type="term" value="F:ATP binding"/>
    <property type="evidence" value="ECO:0007669"/>
    <property type="project" value="UniProtKB-UniRule"/>
</dbReference>
<evidence type="ECO:0000256" key="12">
    <source>
        <dbReference type="ARBA" id="ARBA00023306"/>
    </source>
</evidence>
<comment type="subcellular location">
    <subcellularLocation>
        <location evidence="1">Cell membrane</location>
        <topology evidence="1">Multi-pass membrane protein</topology>
    </subcellularLocation>
</comment>
<keyword evidence="10" id="KW-0238">DNA-binding</keyword>
<dbReference type="Pfam" id="PF17854">
    <property type="entry name" value="FtsK_alpha"/>
    <property type="match status" value="1"/>
</dbReference>
<dbReference type="SUPFAM" id="SSF52540">
    <property type="entry name" value="P-loop containing nucleoside triphosphate hydrolases"/>
    <property type="match status" value="1"/>
</dbReference>
<comment type="subunit">
    <text evidence="14">Homohexamer. Forms a ring that surrounds DNA.</text>
</comment>
<keyword evidence="4" id="KW-0132">Cell division</keyword>
<dbReference type="PANTHER" id="PTHR22683:SF41">
    <property type="entry name" value="DNA TRANSLOCASE FTSK"/>
    <property type="match status" value="1"/>
</dbReference>
<evidence type="ECO:0000256" key="9">
    <source>
        <dbReference type="ARBA" id="ARBA00022989"/>
    </source>
</evidence>
<sequence length="1008" mass="111099">MASRKQTTKKTKKSSSTNRVSKKTDNNEQLEFLNSEILMIALFVVSLVLFLSHFGLMGVVGKFFRSLQMGLFGILGYAVPMFVFIGGAFLLSNVGSSVAKTKFIGVVLAVLAVDTLISLIGIPSLKAVGFLKFYTEGWYGGFIGGSFGLIISLVLGKIGAIIFFLAMFIVSVVILTGKSFVSMVKTGGQMTISKAKSDVARVMEQRKQRKEAEYEADYEDYDEDNFEELDIDNKKDGYIEELLDYNKRPNRGNIDLGAIDFSKRKVRHRVDLPPSSAGAKKNEAIGGLFDSKNNVGFEKTDADDGVIDTNYNFSNERAEESSQDSIIMNKRADTFYGNINRGNDDSRFENDIDEETLRRANEILARKDEIDIYSQPVSTISITEDDAHEDFSYINDNTPVGVANINNDIEFRKEYGDDEGYTHQNTSTYDAPYQKDDSYKKPYNENHNETVYNNYTDNEKSVDSDTEKNNALVSSDGERTLVTASGKVIVSDTSALQKKMEEQRAATPQGKIRSEIEKKKAAIRPYAYPGTYLLKKSNNNNQVLSDSEYRQTAITLQETLASFDVNVTVEDISIGPSVTLYELKPEQGVKVSKVLSLANDIKLALAASDIRIEAPIPGKSAIGIEVPNKQKQTVFLRDLFESRAFRNGGESIGFAVGKDISGKVIVADIAKMPHVLIAGATGSGKSVCINTLIMSIIYKYSPDEVKLIMVDPKVVELSVYNGIPHLLIPVVTEPKKAASALNWAVAEMGERYKKFAATGVRDLTAYNKRIDEAKRRGNIEGLPEKLPKIVIIIDELADLMMVANAEVEDAIVRLAQLARACGIHLVIATQRPSVNVITGIIKANIPSRIAFAVSSGTDSRTILDSNGAEKLLGKGDMLFAPYGSPNPIRVQGAFVSDEEVSAVVDFLKNQGMRARYDEDTIKHIEESEKTAGASGEVSERDELFEAAGRYIIEKDRASIGNLQRNFKIGFNRAARIMDQLASAGVVGDEAGTKRREILMNMDEFLDVL</sequence>
<dbReference type="InterPro" id="IPR003593">
    <property type="entry name" value="AAA+_ATPase"/>
</dbReference>
<evidence type="ECO:0000256" key="3">
    <source>
        <dbReference type="ARBA" id="ARBA00022475"/>
    </source>
</evidence>
<dbReference type="Pfam" id="PF01580">
    <property type="entry name" value="FtsK_SpoIIIE"/>
    <property type="match status" value="1"/>
</dbReference>
<dbReference type="Pfam" id="PF13491">
    <property type="entry name" value="FtsK_4TM"/>
    <property type="match status" value="1"/>
</dbReference>
<gene>
    <name evidence="19" type="ORF">HMPREF1866_02275</name>
</gene>
<keyword evidence="8 15" id="KW-0067">ATP-binding</keyword>
<keyword evidence="11 17" id="KW-0472">Membrane</keyword>
<keyword evidence="7" id="KW-0159">Chromosome partition</keyword>
<dbReference type="InterPro" id="IPR036388">
    <property type="entry name" value="WH-like_DNA-bd_sf"/>
</dbReference>
<evidence type="ECO:0000256" key="17">
    <source>
        <dbReference type="SAM" id="Phobius"/>
    </source>
</evidence>
<feature type="transmembrane region" description="Helical" evidence="17">
    <location>
        <begin position="162"/>
        <end position="181"/>
    </location>
</feature>
<keyword evidence="6 15" id="KW-0547">Nucleotide-binding</keyword>
<dbReference type="EMBL" id="LSDA01000124">
    <property type="protein sequence ID" value="KXB54911.1"/>
    <property type="molecule type" value="Genomic_DNA"/>
</dbReference>
<dbReference type="PROSITE" id="PS50901">
    <property type="entry name" value="FTSK"/>
    <property type="match status" value="1"/>
</dbReference>
<dbReference type="GO" id="GO:0003677">
    <property type="term" value="F:DNA binding"/>
    <property type="evidence" value="ECO:0007669"/>
    <property type="project" value="UniProtKB-KW"/>
</dbReference>
<dbReference type="AlphaFoldDB" id="A0A133ZHM6"/>
<dbReference type="RefSeq" id="WP_060931866.1">
    <property type="nucleotide sequence ID" value="NZ_KQ959840.1"/>
</dbReference>
<dbReference type="SUPFAM" id="SSF46785">
    <property type="entry name" value="Winged helix' DNA-binding domain"/>
    <property type="match status" value="1"/>
</dbReference>
<feature type="region of interest" description="Disordered" evidence="16">
    <location>
        <begin position="1"/>
        <end position="22"/>
    </location>
</feature>
<dbReference type="Gene3D" id="3.30.980.40">
    <property type="match status" value="1"/>
</dbReference>
<dbReference type="Gene3D" id="3.40.50.300">
    <property type="entry name" value="P-loop containing nucleotide triphosphate hydrolases"/>
    <property type="match status" value="1"/>
</dbReference>
<dbReference type="InterPro" id="IPR025199">
    <property type="entry name" value="FtsK_4TM"/>
</dbReference>
<evidence type="ECO:0000256" key="1">
    <source>
        <dbReference type="ARBA" id="ARBA00004651"/>
    </source>
</evidence>
<dbReference type="InterPro" id="IPR036390">
    <property type="entry name" value="WH_DNA-bd_sf"/>
</dbReference>
<dbReference type="STRING" id="467210.HMPREF1866_02275"/>
<comment type="function">
    <text evidence="13">Essential cell division protein that coordinates cell division and chromosome segregation. The N-terminus is involved in assembly of the cell-division machinery. The C-terminus functions as a DNA motor that moves dsDNA in an ATP-dependent manner towards the dif recombination site, which is located within the replication terminus region. Required for activation of the Xer recombinase, allowing activation of chromosome unlinking by recombination.</text>
</comment>
<keyword evidence="3" id="KW-1003">Cell membrane</keyword>
<accession>A0A133ZHM6</accession>
<keyword evidence="12" id="KW-0131">Cell cycle</keyword>
<evidence type="ECO:0000256" key="15">
    <source>
        <dbReference type="PROSITE-ProRule" id="PRU00289"/>
    </source>
</evidence>
<feature type="transmembrane region" description="Helical" evidence="17">
    <location>
        <begin position="137"/>
        <end position="155"/>
    </location>
</feature>
<feature type="binding site" evidence="15">
    <location>
        <begin position="679"/>
        <end position="686"/>
    </location>
    <ligand>
        <name>ATP</name>
        <dbReference type="ChEBI" id="CHEBI:30616"/>
    </ligand>
</feature>
<keyword evidence="5 17" id="KW-0812">Transmembrane</keyword>
<evidence type="ECO:0000256" key="16">
    <source>
        <dbReference type="SAM" id="MobiDB-lite"/>
    </source>
</evidence>
<evidence type="ECO:0000256" key="2">
    <source>
        <dbReference type="ARBA" id="ARBA00006474"/>
    </source>
</evidence>
<evidence type="ECO:0000256" key="6">
    <source>
        <dbReference type="ARBA" id="ARBA00022741"/>
    </source>
</evidence>
<evidence type="ECO:0000256" key="7">
    <source>
        <dbReference type="ARBA" id="ARBA00022829"/>
    </source>
</evidence>
<protein>
    <submittedName>
        <fullName evidence="19">FtsK/SpoIIIE family protein</fullName>
    </submittedName>
</protein>
<feature type="transmembrane region" description="Helical" evidence="17">
    <location>
        <begin position="69"/>
        <end position="91"/>
    </location>
</feature>
<evidence type="ECO:0000256" key="10">
    <source>
        <dbReference type="ARBA" id="ARBA00023125"/>
    </source>
</evidence>
<feature type="domain" description="FtsK" evidence="18">
    <location>
        <begin position="661"/>
        <end position="860"/>
    </location>
</feature>
<dbReference type="PANTHER" id="PTHR22683">
    <property type="entry name" value="SPORULATION PROTEIN RELATED"/>
    <property type="match status" value="1"/>
</dbReference>
<feature type="compositionally biased region" description="Basic residues" evidence="16">
    <location>
        <begin position="1"/>
        <end position="13"/>
    </location>
</feature>
<dbReference type="PATRIC" id="fig|467210.3.peg.2253"/>
<dbReference type="InterPro" id="IPR018541">
    <property type="entry name" value="Ftsk_gamma"/>
</dbReference>
<dbReference type="GO" id="GO:0051301">
    <property type="term" value="P:cell division"/>
    <property type="evidence" value="ECO:0007669"/>
    <property type="project" value="UniProtKB-KW"/>
</dbReference>
<dbReference type="CDD" id="cd01127">
    <property type="entry name" value="TrwB_TraG_TraD_VirD4"/>
    <property type="match status" value="1"/>
</dbReference>
<evidence type="ECO:0000313" key="19">
    <source>
        <dbReference type="EMBL" id="KXB54911.1"/>
    </source>
</evidence>
<dbReference type="Pfam" id="PF09397">
    <property type="entry name" value="FtsK_gamma"/>
    <property type="match status" value="1"/>
</dbReference>
<dbReference type="SMART" id="SM00843">
    <property type="entry name" value="Ftsk_gamma"/>
    <property type="match status" value="1"/>
</dbReference>
<evidence type="ECO:0000256" key="5">
    <source>
        <dbReference type="ARBA" id="ARBA00022692"/>
    </source>
</evidence>
<organism evidence="19 20">
    <name type="scientific">Lachnoanaerobaculum saburreum</name>
    <dbReference type="NCBI Taxonomy" id="467210"/>
    <lineage>
        <taxon>Bacteria</taxon>
        <taxon>Bacillati</taxon>
        <taxon>Bacillota</taxon>
        <taxon>Clostridia</taxon>
        <taxon>Lachnospirales</taxon>
        <taxon>Lachnospiraceae</taxon>
        <taxon>Lachnoanaerobaculum</taxon>
    </lineage>
</organism>
<comment type="similarity">
    <text evidence="2">Belongs to the FtsK/SpoIIIE/SftA family.</text>
</comment>
<evidence type="ECO:0000256" key="4">
    <source>
        <dbReference type="ARBA" id="ARBA00022618"/>
    </source>
</evidence>
<feature type="transmembrane region" description="Helical" evidence="17">
    <location>
        <begin position="103"/>
        <end position="125"/>
    </location>
</feature>
<evidence type="ECO:0000313" key="20">
    <source>
        <dbReference type="Proteomes" id="UP000070394"/>
    </source>
</evidence>
<dbReference type="GO" id="GO:0007059">
    <property type="term" value="P:chromosome segregation"/>
    <property type="evidence" value="ECO:0007669"/>
    <property type="project" value="UniProtKB-KW"/>
</dbReference>
<dbReference type="SMART" id="SM00382">
    <property type="entry name" value="AAA"/>
    <property type="match status" value="1"/>
</dbReference>
<dbReference type="Proteomes" id="UP000070394">
    <property type="component" value="Unassembled WGS sequence"/>
</dbReference>
<dbReference type="Gene3D" id="1.10.10.10">
    <property type="entry name" value="Winged helix-like DNA-binding domain superfamily/Winged helix DNA-binding domain"/>
    <property type="match status" value="1"/>
</dbReference>
<dbReference type="InterPro" id="IPR041027">
    <property type="entry name" value="FtsK_alpha"/>
</dbReference>
<feature type="transmembrane region" description="Helical" evidence="17">
    <location>
        <begin position="37"/>
        <end position="57"/>
    </location>
</feature>
<evidence type="ECO:0000256" key="8">
    <source>
        <dbReference type="ARBA" id="ARBA00022840"/>
    </source>
</evidence>
<keyword evidence="20" id="KW-1185">Reference proteome</keyword>
<dbReference type="InterPro" id="IPR050206">
    <property type="entry name" value="FtsK/SpoIIIE/SftA"/>
</dbReference>
<evidence type="ECO:0000256" key="14">
    <source>
        <dbReference type="ARBA" id="ARBA00025923"/>
    </source>
</evidence>
<reference evidence="20" key="1">
    <citation type="submission" date="2016-01" db="EMBL/GenBank/DDBJ databases">
        <authorList>
            <person name="Mitreva M."/>
            <person name="Pepin K.H."/>
            <person name="Mihindukulasuriya K.A."/>
            <person name="Fulton R."/>
            <person name="Fronick C."/>
            <person name="O'Laughlin M."/>
            <person name="Miner T."/>
            <person name="Herter B."/>
            <person name="Rosa B.A."/>
            <person name="Cordes M."/>
            <person name="Tomlinson C."/>
            <person name="Wollam A."/>
            <person name="Palsikar V.B."/>
            <person name="Mardis E.R."/>
            <person name="Wilson R.K."/>
        </authorList>
    </citation>
    <scope>NUCLEOTIDE SEQUENCE [LARGE SCALE GENOMIC DNA]</scope>
    <source>
        <strain evidence="20">DNF00896</strain>
    </source>
</reference>
<proteinExistence type="inferred from homology"/>
<dbReference type="GO" id="GO:0005886">
    <property type="term" value="C:plasma membrane"/>
    <property type="evidence" value="ECO:0007669"/>
    <property type="project" value="UniProtKB-SubCell"/>
</dbReference>
<comment type="caution">
    <text evidence="19">The sequence shown here is derived from an EMBL/GenBank/DDBJ whole genome shotgun (WGS) entry which is preliminary data.</text>
</comment>